<feature type="region of interest" description="Disordered" evidence="2">
    <location>
        <begin position="235"/>
        <end position="254"/>
    </location>
</feature>
<dbReference type="GO" id="GO:0017057">
    <property type="term" value="F:6-phosphogluconolactonase activity"/>
    <property type="evidence" value="ECO:0007669"/>
    <property type="project" value="TreeGrafter"/>
</dbReference>
<proteinExistence type="inferred from homology"/>
<evidence type="ECO:0000313" key="3">
    <source>
        <dbReference type="EMBL" id="MDG0865815.1"/>
    </source>
</evidence>
<dbReference type="SUPFAM" id="SSF51004">
    <property type="entry name" value="C-terminal (heme d1) domain of cytochrome cd1-nitrite reductase"/>
    <property type="match status" value="1"/>
</dbReference>
<accession>A0AAJ5ZJT2</accession>
<reference evidence="4" key="2">
    <citation type="journal article" date="2023" name="Nat. Commun.">
        <title>Cultivation of marine bacteria of the SAR202 clade.</title>
        <authorList>
            <person name="Lim Y."/>
            <person name="Seo J.H."/>
            <person name="Giovannoni S.J."/>
            <person name="Kang I."/>
            <person name="Cho J.C."/>
        </authorList>
    </citation>
    <scope>NUCLEOTIDE SEQUENCE</scope>
    <source>
        <strain evidence="4">JH1073</strain>
    </source>
</reference>
<comment type="similarity">
    <text evidence="1">Belongs to the cycloisomerase 2 family.</text>
</comment>
<protein>
    <submittedName>
        <fullName evidence="4">Beta-propeller fold lactonase family protein</fullName>
    </submittedName>
</protein>
<dbReference type="EMBL" id="CP046147">
    <property type="protein sequence ID" value="WFG39453.1"/>
    <property type="molecule type" value="Genomic_DNA"/>
</dbReference>
<dbReference type="InterPro" id="IPR019405">
    <property type="entry name" value="Lactonase_7-beta_prop"/>
</dbReference>
<evidence type="ECO:0000256" key="2">
    <source>
        <dbReference type="SAM" id="MobiDB-lite"/>
    </source>
</evidence>
<dbReference type="InterPro" id="IPR011048">
    <property type="entry name" value="Haem_d1_sf"/>
</dbReference>
<evidence type="ECO:0000313" key="4">
    <source>
        <dbReference type="EMBL" id="WFG39453.1"/>
    </source>
</evidence>
<dbReference type="EMBL" id="WMBE01000001">
    <property type="protein sequence ID" value="MDG0865815.1"/>
    <property type="molecule type" value="Genomic_DNA"/>
</dbReference>
<reference evidence="5 6" key="1">
    <citation type="submission" date="2019-11" db="EMBL/GenBank/DDBJ databases">
        <authorList>
            <person name="Cho J.-C."/>
        </authorList>
    </citation>
    <scope>NUCLEOTIDE SEQUENCE [LARGE SCALE GENOMIC DNA]</scope>
    <source>
        <strain evidence="4 5">JH1073</strain>
        <strain evidence="3 6">JH702</strain>
    </source>
</reference>
<dbReference type="InterPro" id="IPR015943">
    <property type="entry name" value="WD40/YVTN_repeat-like_dom_sf"/>
</dbReference>
<sequence length="354" mass="37330">MSNDQFAFIGTYTRLGSEGVYTLRLNGETGELTQVSVATGLENPSFVALDPSGDHLYAVSESSGFNGSGGITAFNVNRSTGELTQINQQSTGGPGPCHLMIDDSDSVAIVTNYAGGSVSIHPLSADGSVGEYTDFIQHVGSSVNKQRQQEAHAHSVNIDNANNRAYVCDLGKDQVLTYDIDIANGKLSLASTVDEAAGEGPRHFTFHPSGKYVYVNNELGNTITVYDLDGDGTLSPKQTESTLPSGSDGVSHTADIHVSPDGDYVYVSNRGHDSIAIFSIDQSTGNVTAVGHESTQGSTPRNFAITPDGKFLLAENQDSDSIVSFKREDDGTLTPTGSILNVPAPVCMQLLAID</sequence>
<gene>
    <name evidence="3" type="ORF">GKO46_01845</name>
    <name evidence="4" type="ORF">GKO48_07420</name>
</gene>
<dbReference type="Pfam" id="PF10282">
    <property type="entry name" value="Lactonase"/>
    <property type="match status" value="1"/>
</dbReference>
<dbReference type="Proteomes" id="UP001321249">
    <property type="component" value="Unassembled WGS sequence"/>
</dbReference>
<dbReference type="Gene3D" id="2.130.10.10">
    <property type="entry name" value="YVTN repeat-like/Quinoprotein amine dehydrogenase"/>
    <property type="match status" value="1"/>
</dbReference>
<name>A0AAJ5ZJT2_9CHLR</name>
<evidence type="ECO:0000313" key="6">
    <source>
        <dbReference type="Proteomes" id="UP001321249"/>
    </source>
</evidence>
<dbReference type="GO" id="GO:0005829">
    <property type="term" value="C:cytosol"/>
    <property type="evidence" value="ECO:0007669"/>
    <property type="project" value="TreeGrafter"/>
</dbReference>
<evidence type="ECO:0000313" key="5">
    <source>
        <dbReference type="Proteomes" id="UP001219901"/>
    </source>
</evidence>
<feature type="compositionally biased region" description="Polar residues" evidence="2">
    <location>
        <begin position="235"/>
        <end position="250"/>
    </location>
</feature>
<dbReference type="RefSeq" id="WP_342823165.1">
    <property type="nucleotide sequence ID" value="NZ_CP046146.1"/>
</dbReference>
<dbReference type="InterPro" id="IPR050282">
    <property type="entry name" value="Cycloisomerase_2"/>
</dbReference>
<dbReference type="FunFam" id="2.130.10.10:FF:000306">
    <property type="entry name" value="3-carboxymuconate cyclase"/>
    <property type="match status" value="1"/>
</dbReference>
<dbReference type="PANTHER" id="PTHR30344:SF1">
    <property type="entry name" value="6-PHOSPHOGLUCONOLACTONASE"/>
    <property type="match status" value="1"/>
</dbReference>
<reference evidence="5" key="3">
    <citation type="submission" date="2023-06" db="EMBL/GenBank/DDBJ databases">
        <title>Pangenomics reveal diversification of enzyme families and niche specialization in globally abundant SAR202 bacteria.</title>
        <authorList>
            <person name="Saw J.H.W."/>
        </authorList>
    </citation>
    <scope>NUCLEOTIDE SEQUENCE [LARGE SCALE GENOMIC DNA]</scope>
    <source>
        <strain evidence="5">JH1073</strain>
    </source>
</reference>
<keyword evidence="5" id="KW-1185">Reference proteome</keyword>
<dbReference type="PANTHER" id="PTHR30344">
    <property type="entry name" value="6-PHOSPHOGLUCONOLACTONASE-RELATED"/>
    <property type="match status" value="1"/>
</dbReference>
<organism evidence="4 5">
    <name type="scientific">Candidatus Lucifugimonas marina</name>
    <dbReference type="NCBI Taxonomy" id="3038979"/>
    <lineage>
        <taxon>Bacteria</taxon>
        <taxon>Bacillati</taxon>
        <taxon>Chloroflexota</taxon>
        <taxon>Dehalococcoidia</taxon>
        <taxon>SAR202 cluster</taxon>
        <taxon>Candidatus Lucifugimonadales</taxon>
        <taxon>Candidatus Lucifugimonadaceae</taxon>
        <taxon>Candidatus Lucifugimonas</taxon>
    </lineage>
</organism>
<dbReference type="Proteomes" id="UP001219901">
    <property type="component" value="Chromosome"/>
</dbReference>
<dbReference type="AlphaFoldDB" id="A0AAJ5ZJT2"/>
<evidence type="ECO:0000256" key="1">
    <source>
        <dbReference type="ARBA" id="ARBA00005564"/>
    </source>
</evidence>